<evidence type="ECO:0000313" key="2">
    <source>
        <dbReference type="Proteomes" id="UP001378960"/>
    </source>
</evidence>
<evidence type="ECO:0000313" key="1">
    <source>
        <dbReference type="EMBL" id="GMM43718.1"/>
    </source>
</evidence>
<dbReference type="AlphaFoldDB" id="A0AAV5QXQ7"/>
<name>A0AAV5QXQ7_PICKL</name>
<accession>A0AAV5QXQ7</accession>
<keyword evidence="2" id="KW-1185">Reference proteome</keyword>
<sequence length="1015" mass="118021">MEGLITPKTQSLVNVQFYQQCRKIGITSIEDDNNLDRIKPIFVTILSEILQPLKGQNEEFDSMIKNVIDDICFTSDEKDLLDGVNAKRIDGIRPLLSMIDTCFQLFKNNVLLDSFTENELGGISRYLSTFKLYYDDINERKNDLSNDNYAHYEISEAETNRKELKEKYDYDIIEEEIEIIGCMVDEGDKMDVDDEKEEEEAQGEKIQIVENLSYPNIKEKVNNLIALGQKNLEKLFQCASDKKIKYDFGLLLTSGKFRFKDFKDISKAIGQKFDVEQIFEWSKNEWDKLGTGIDYDACSCGFTSYVLDRKNQTDCTNPDCKVEERKRVKMRYESIRSLLAHLFINKKTRKIMYETRAKYAGDSDSVISGNGFARSKEKEKQPNTFCFNLGMTIDGISEHEEVKLNVVAMNVLDLPPKLRDSDKYQFIPTYFEKKLDKPGKLKEILKMLMADLSDLWNEGFKVTVDGVEYTLFANLVIFTGDNMMLSNVLELPSVREPFPCICCKIKRVNTKAIGNPISFKDGKEYSLNTSKELCELAESGKFINNGVDWGLKADFAFRRIDNFDFMNVITPNLKYIALSDIFIQRIIRGPWYDPKFEEFDEESFVSLNDNITSIIEYLIEEQSFKDYDDILRLFESKSYFYPIKMDDIKTLLHLFPLLVKDNLGRKDSMQSKILELLVELSQHLAVFMSSGVPRDDIPLLKKNYIKLMSVIDELSEKYEFLRKLTSVSNHYIIHMFDKWDDIGSFKDTLDFKLEKICKDVKELTDSSDLMMNILNLRVPVKLYSNLREINKSFEDNKKGAKNNALLSNYKFSMGEKVRKANMHKYDKLINAAASIFNVKKNRELVKVYEHDNIMINSNELVIDSCKRFARYRKPGELEWKYINVEKILMFKCNKSTLRKSKNGNENLIDSDDEYDDEYDMANIDGRYEGIDGFTGDNLLIIKYNKMKVKENWVPCVSEEMEKCINFELSDISQGSGYMLLDDRLDIIPVCGLMEHGKMILDCQPDYNNLFRRRKL</sequence>
<dbReference type="Proteomes" id="UP001378960">
    <property type="component" value="Unassembled WGS sequence"/>
</dbReference>
<reference evidence="1 2" key="1">
    <citation type="journal article" date="2023" name="Elife">
        <title>Identification of key yeast species and microbe-microbe interactions impacting larval growth of Drosophila in the wild.</title>
        <authorList>
            <person name="Mure A."/>
            <person name="Sugiura Y."/>
            <person name="Maeda R."/>
            <person name="Honda K."/>
            <person name="Sakurai N."/>
            <person name="Takahashi Y."/>
            <person name="Watada M."/>
            <person name="Katoh T."/>
            <person name="Gotoh A."/>
            <person name="Gotoh Y."/>
            <person name="Taniguchi I."/>
            <person name="Nakamura K."/>
            <person name="Hayashi T."/>
            <person name="Katayama T."/>
            <person name="Uemura T."/>
            <person name="Hattori Y."/>
        </authorList>
    </citation>
    <scope>NUCLEOTIDE SEQUENCE [LARGE SCALE GENOMIC DNA]</scope>
    <source>
        <strain evidence="1 2">PK-24</strain>
    </source>
</reference>
<protein>
    <submittedName>
        <fullName evidence="1">Uncharacterized protein</fullName>
    </submittedName>
</protein>
<proteinExistence type="predicted"/>
<organism evidence="1 2">
    <name type="scientific">Pichia kluyveri</name>
    <name type="common">Yeast</name>
    <dbReference type="NCBI Taxonomy" id="36015"/>
    <lineage>
        <taxon>Eukaryota</taxon>
        <taxon>Fungi</taxon>
        <taxon>Dikarya</taxon>
        <taxon>Ascomycota</taxon>
        <taxon>Saccharomycotina</taxon>
        <taxon>Pichiomycetes</taxon>
        <taxon>Pichiales</taxon>
        <taxon>Pichiaceae</taxon>
        <taxon>Pichia</taxon>
    </lineage>
</organism>
<dbReference type="EMBL" id="BTGB01000001">
    <property type="protein sequence ID" value="GMM43718.1"/>
    <property type="molecule type" value="Genomic_DNA"/>
</dbReference>
<comment type="caution">
    <text evidence="1">The sequence shown here is derived from an EMBL/GenBank/DDBJ whole genome shotgun (WGS) entry which is preliminary data.</text>
</comment>
<gene>
    <name evidence="1" type="ORF">DAPK24_002930</name>
</gene>